<dbReference type="AlphaFoldDB" id="A0A2P2Q406"/>
<proteinExistence type="predicted"/>
<protein>
    <submittedName>
        <fullName evidence="1">Uncharacterized protein</fullName>
    </submittedName>
</protein>
<organism evidence="1">
    <name type="scientific">Rhizophora mucronata</name>
    <name type="common">Asiatic mangrove</name>
    <dbReference type="NCBI Taxonomy" id="61149"/>
    <lineage>
        <taxon>Eukaryota</taxon>
        <taxon>Viridiplantae</taxon>
        <taxon>Streptophyta</taxon>
        <taxon>Embryophyta</taxon>
        <taxon>Tracheophyta</taxon>
        <taxon>Spermatophyta</taxon>
        <taxon>Magnoliopsida</taxon>
        <taxon>eudicotyledons</taxon>
        <taxon>Gunneridae</taxon>
        <taxon>Pentapetalae</taxon>
        <taxon>rosids</taxon>
        <taxon>fabids</taxon>
        <taxon>Malpighiales</taxon>
        <taxon>Rhizophoraceae</taxon>
        <taxon>Rhizophora</taxon>
    </lineage>
</organism>
<name>A0A2P2Q406_RHIMU</name>
<accession>A0A2P2Q406</accession>
<dbReference type="EMBL" id="GGEC01081241">
    <property type="protein sequence ID" value="MBX61725.1"/>
    <property type="molecule type" value="Transcribed_RNA"/>
</dbReference>
<sequence>MGFEVWERGIERELMMYTLLKISRADWMVME</sequence>
<evidence type="ECO:0000313" key="1">
    <source>
        <dbReference type="EMBL" id="MBX61725.1"/>
    </source>
</evidence>
<reference evidence="1" key="1">
    <citation type="submission" date="2018-02" db="EMBL/GenBank/DDBJ databases">
        <title>Rhizophora mucronata_Transcriptome.</title>
        <authorList>
            <person name="Meera S.P."/>
            <person name="Sreeshan A."/>
            <person name="Augustine A."/>
        </authorList>
    </citation>
    <scope>NUCLEOTIDE SEQUENCE</scope>
    <source>
        <tissue evidence="1">Leaf</tissue>
    </source>
</reference>